<sequence length="165" mass="17552">MKAILSLVPIWLWALLGAAAIVGIQELRISWKESARIEAEAELDTSEAKAASLSATLKLSRELMTERDSLDTKYQQELTDARKDNEGLAADVAAGRKRLSVAAKCTALPANTSGASVDDGGACELTAAARQDYFTLRGQIAQTGKQLAGLQAYVNGVCRKSEANP</sequence>
<evidence type="ECO:0000313" key="1">
    <source>
        <dbReference type="EMBL" id="RJG10928.1"/>
    </source>
</evidence>
<protein>
    <submittedName>
        <fullName evidence="1">Lysis protein</fullName>
    </submittedName>
</protein>
<reference evidence="1 2" key="1">
    <citation type="submission" date="2018-09" db="EMBL/GenBank/DDBJ databases">
        <authorList>
            <person name="Zhu H."/>
        </authorList>
    </citation>
    <scope>NUCLEOTIDE SEQUENCE [LARGE SCALE GENOMIC DNA]</scope>
    <source>
        <strain evidence="1 2">K1S02-6</strain>
    </source>
</reference>
<dbReference type="Pfam" id="PF03245">
    <property type="entry name" value="Phage_lysis"/>
    <property type="match status" value="1"/>
</dbReference>
<evidence type="ECO:0000313" key="2">
    <source>
        <dbReference type="Proteomes" id="UP000284021"/>
    </source>
</evidence>
<dbReference type="InterPro" id="IPR004929">
    <property type="entry name" value="I-spanin"/>
</dbReference>
<dbReference type="Proteomes" id="UP000284021">
    <property type="component" value="Unassembled WGS sequence"/>
</dbReference>
<accession>A0A418XF11</accession>
<dbReference type="AlphaFoldDB" id="A0A418XF11"/>
<dbReference type="EMBL" id="QYUR01000003">
    <property type="protein sequence ID" value="RJG10928.1"/>
    <property type="molecule type" value="Genomic_DNA"/>
</dbReference>
<organism evidence="1 2">
    <name type="scientific">Pseudomonas cavernicola</name>
    <dbReference type="NCBI Taxonomy" id="2320866"/>
    <lineage>
        <taxon>Bacteria</taxon>
        <taxon>Pseudomonadati</taxon>
        <taxon>Pseudomonadota</taxon>
        <taxon>Gammaproteobacteria</taxon>
        <taxon>Pseudomonadales</taxon>
        <taxon>Pseudomonadaceae</taxon>
        <taxon>Pseudomonas</taxon>
    </lineage>
</organism>
<dbReference type="GO" id="GO:0044659">
    <property type="term" value="P:viral release from host cell by cytolysis"/>
    <property type="evidence" value="ECO:0007669"/>
    <property type="project" value="InterPro"/>
</dbReference>
<comment type="caution">
    <text evidence="1">The sequence shown here is derived from an EMBL/GenBank/DDBJ whole genome shotgun (WGS) entry which is preliminary data.</text>
</comment>
<proteinExistence type="predicted"/>
<gene>
    <name evidence="1" type="ORF">D3879_14710</name>
</gene>
<dbReference type="RefSeq" id="WP_119955060.1">
    <property type="nucleotide sequence ID" value="NZ_QYUR01000003.1"/>
</dbReference>
<name>A0A418XF11_9PSED</name>
<dbReference type="OrthoDB" id="6466046at2"/>
<keyword evidence="2" id="KW-1185">Reference proteome</keyword>